<sequence length="121" mass="13356">MAPRSAAGGYAPPRPACAAEIPHQRLPYSASWFLSLLHVYRGCVLFDNGLVGGRSGYVGDEHLRRDSVELDQKALFELWQAALIDVDATQVFAPDGHRVTITRAGEDLLGRWRRMAEGHKA</sequence>
<reference evidence="1 2" key="1">
    <citation type="journal article" date="2019" name="Int. J. Syst. Evol. Microbiol.">
        <title>The Global Catalogue of Microorganisms (GCM) 10K type strain sequencing project: providing services to taxonomists for standard genome sequencing and annotation.</title>
        <authorList>
            <consortium name="The Broad Institute Genomics Platform"/>
            <consortium name="The Broad Institute Genome Sequencing Center for Infectious Disease"/>
            <person name="Wu L."/>
            <person name="Ma J."/>
        </authorList>
    </citation>
    <scope>NUCLEOTIDE SEQUENCE [LARGE SCALE GENOMIC DNA]</scope>
    <source>
        <strain evidence="1 2">JCM 10303</strain>
    </source>
</reference>
<keyword evidence="2" id="KW-1185">Reference proteome</keyword>
<protein>
    <submittedName>
        <fullName evidence="1">Uncharacterized protein</fullName>
    </submittedName>
</protein>
<dbReference type="EMBL" id="BAAAGS010000012">
    <property type="protein sequence ID" value="GAA0523555.1"/>
    <property type="molecule type" value="Genomic_DNA"/>
</dbReference>
<gene>
    <name evidence="1" type="ORF">GCM10009533_23520</name>
</gene>
<evidence type="ECO:0000313" key="1">
    <source>
        <dbReference type="EMBL" id="GAA0523555.1"/>
    </source>
</evidence>
<dbReference type="RefSeq" id="WP_009943346.1">
    <property type="nucleotide sequence ID" value="NZ_BAAAGS010000012.1"/>
</dbReference>
<evidence type="ECO:0000313" key="2">
    <source>
        <dbReference type="Proteomes" id="UP001500729"/>
    </source>
</evidence>
<accession>A0ABN1CQ51</accession>
<comment type="caution">
    <text evidence="1">The sequence shown here is derived from an EMBL/GenBank/DDBJ whole genome shotgun (WGS) entry which is preliminary data.</text>
</comment>
<name>A0ABN1CQ51_SACER</name>
<organism evidence="1 2">
    <name type="scientific">Saccharopolyspora erythraea</name>
    <name type="common">Streptomyces erythraeus</name>
    <dbReference type="NCBI Taxonomy" id="1836"/>
    <lineage>
        <taxon>Bacteria</taxon>
        <taxon>Bacillati</taxon>
        <taxon>Actinomycetota</taxon>
        <taxon>Actinomycetes</taxon>
        <taxon>Pseudonocardiales</taxon>
        <taxon>Pseudonocardiaceae</taxon>
        <taxon>Saccharopolyspora</taxon>
    </lineage>
</organism>
<proteinExistence type="predicted"/>
<dbReference type="Proteomes" id="UP001500729">
    <property type="component" value="Unassembled WGS sequence"/>
</dbReference>